<sequence length="380" mass="42459">MADLSVLAMQINNFLKLKLDDILLLAPVPLEESMPVQPINMDVETCRGSVNLSGYSCDAAWPTDAAASPLHRKAEIQCRLEALKNPPLQLEFKVQLAPAPPMEVEPTILKSPMTTTTTTSLRTKASTSVYSTMPQLVITTRPVLGAIPSASTNLQFALQLPSITTMLPNYVHFHTTDPPHSIMLAMPPYPPCIDPTVDSFSPRTLHEMVLVNFFHCIRVRLTMAVHFRATNASLAIYQYFRNHYHMDYREPGLPVSPHIATLILRWVDGIWAEELGVIDGVQTAHFALFLYEAPSLDNLSCLIQAYNTAIGLIDSWMVYPQYAPFPQPPETANIHRIYLQYHSETDPLVACCAVMISQHAGTFYRGYLCSHRVCHPITCL</sequence>
<evidence type="ECO:0000313" key="2">
    <source>
        <dbReference type="WBParaSite" id="nRc.2.0.1.t03743-RA"/>
    </source>
</evidence>
<evidence type="ECO:0000313" key="1">
    <source>
        <dbReference type="Proteomes" id="UP000887565"/>
    </source>
</evidence>
<proteinExistence type="predicted"/>
<keyword evidence="1" id="KW-1185">Reference proteome</keyword>
<dbReference type="WBParaSite" id="nRc.2.0.1.t03743-RA">
    <property type="protein sequence ID" value="nRc.2.0.1.t03743-RA"/>
    <property type="gene ID" value="nRc.2.0.1.g03743"/>
</dbReference>
<name>A0A915HP68_ROMCU</name>
<dbReference type="AlphaFoldDB" id="A0A915HP68"/>
<reference evidence="2" key="1">
    <citation type="submission" date="2022-11" db="UniProtKB">
        <authorList>
            <consortium name="WormBaseParasite"/>
        </authorList>
    </citation>
    <scope>IDENTIFICATION</scope>
</reference>
<accession>A0A915HP68</accession>
<dbReference type="Proteomes" id="UP000887565">
    <property type="component" value="Unplaced"/>
</dbReference>
<organism evidence="1 2">
    <name type="scientific">Romanomermis culicivorax</name>
    <name type="common">Nematode worm</name>
    <dbReference type="NCBI Taxonomy" id="13658"/>
    <lineage>
        <taxon>Eukaryota</taxon>
        <taxon>Metazoa</taxon>
        <taxon>Ecdysozoa</taxon>
        <taxon>Nematoda</taxon>
        <taxon>Enoplea</taxon>
        <taxon>Dorylaimia</taxon>
        <taxon>Mermithida</taxon>
        <taxon>Mermithoidea</taxon>
        <taxon>Mermithidae</taxon>
        <taxon>Romanomermis</taxon>
    </lineage>
</organism>
<protein>
    <submittedName>
        <fullName evidence="2">Uncharacterized protein</fullName>
    </submittedName>
</protein>